<proteinExistence type="predicted"/>
<keyword evidence="2" id="KW-1185">Reference proteome</keyword>
<dbReference type="Proteomes" id="UP000017837">
    <property type="component" value="Unassembled WGS sequence"/>
</dbReference>
<evidence type="ECO:0000313" key="1">
    <source>
        <dbReference type="EMBL" id="ESQ90251.1"/>
    </source>
</evidence>
<dbReference type="AlphaFoldDB" id="V4PPQ4"/>
<accession>V4PPQ4</accession>
<gene>
    <name evidence="1" type="ORF">ABENE_12800</name>
</gene>
<reference evidence="1 2" key="1">
    <citation type="journal article" date="2014" name="Nature">
        <title>Sequential evolution of bacterial morphology by co-option of a developmental regulator.</title>
        <authorList>
            <person name="Jiang C."/>
            <person name="Brown P.J."/>
            <person name="Ducret A."/>
            <person name="Brun Y.V."/>
        </authorList>
    </citation>
    <scope>NUCLEOTIDE SEQUENCE [LARGE SCALE GENOMIC DNA]</scope>
    <source>
        <strain evidence="1 2">DSM 16100</strain>
    </source>
</reference>
<dbReference type="eggNOG" id="ENOG502Z9V6">
    <property type="taxonomic scope" value="Bacteria"/>
</dbReference>
<organism evidence="1 2">
    <name type="scientific">Asticcacaulis benevestitus DSM 16100 = ATCC BAA-896</name>
    <dbReference type="NCBI Taxonomy" id="1121022"/>
    <lineage>
        <taxon>Bacteria</taxon>
        <taxon>Pseudomonadati</taxon>
        <taxon>Pseudomonadota</taxon>
        <taxon>Alphaproteobacteria</taxon>
        <taxon>Caulobacterales</taxon>
        <taxon>Caulobacteraceae</taxon>
        <taxon>Asticcacaulis</taxon>
    </lineage>
</organism>
<evidence type="ECO:0000313" key="2">
    <source>
        <dbReference type="Proteomes" id="UP000017837"/>
    </source>
</evidence>
<protein>
    <recommendedName>
        <fullName evidence="3">Apea-like HEPN domain-containing protein</fullName>
    </recommendedName>
</protein>
<comment type="caution">
    <text evidence="1">The sequence shown here is derived from an EMBL/GenBank/DDBJ whole genome shotgun (WGS) entry which is preliminary data.</text>
</comment>
<dbReference type="PATRIC" id="fig|1121022.4.peg.2599"/>
<sequence length="475" mass="51859">MSEVMGHRNVQGQSHLDIVSGILAELARIKGKSRREISEADSFILPRMLYVTENKGIIINAKIDSLIAGLALGIKSNSDKMRHSFSDKDIIGIVRDAIGPALAGTDLAADREASGKAVLARIKEAVSASTPSDAEHYFGTTLFGADGFTPLRIGPVVFETKNAWLDRISANPAVSKTTHARLKRLFARKKIKKRRPGYDASIEWGIIEAVGESPYICSVAVRGLASNIAEERAALAARLALTAIALNWGTPSTALSGLNLSYDGDHAQRFHLSFTQTGRYAMGGSRIHMSSAPYIDSEDWQSKEDIRTQQFSMVGQVLDYLVSADRTTARPHMMATLCQALLWFHEACRDGTTLMSIVKFCACMDALGTARQEAGIRDLLEARLGIKPDDKITASGITMKKLVAQIYGEGRSQTVHGANSRFDHDWSTMKRQAESLARLCLLASLQFAFQNPDVVSPSELSRKQKTANPTVKAQH</sequence>
<dbReference type="OrthoDB" id="7559794at2"/>
<name>V4PPQ4_9CAUL</name>
<dbReference type="RefSeq" id="WP_018082881.1">
    <property type="nucleotide sequence ID" value="NZ_AQWM01000020.1"/>
</dbReference>
<evidence type="ECO:0008006" key="3">
    <source>
        <dbReference type="Google" id="ProtNLM"/>
    </source>
</evidence>
<dbReference type="EMBL" id="AWGB01000025">
    <property type="protein sequence ID" value="ESQ90251.1"/>
    <property type="molecule type" value="Genomic_DNA"/>
</dbReference>